<dbReference type="AlphaFoldDB" id="A0A5B7GI78"/>
<accession>A0A5B7GI78</accession>
<organism evidence="1 2">
    <name type="scientific">Portunus trituberculatus</name>
    <name type="common">Swimming crab</name>
    <name type="synonym">Neptunus trituberculatus</name>
    <dbReference type="NCBI Taxonomy" id="210409"/>
    <lineage>
        <taxon>Eukaryota</taxon>
        <taxon>Metazoa</taxon>
        <taxon>Ecdysozoa</taxon>
        <taxon>Arthropoda</taxon>
        <taxon>Crustacea</taxon>
        <taxon>Multicrustacea</taxon>
        <taxon>Malacostraca</taxon>
        <taxon>Eumalacostraca</taxon>
        <taxon>Eucarida</taxon>
        <taxon>Decapoda</taxon>
        <taxon>Pleocyemata</taxon>
        <taxon>Brachyura</taxon>
        <taxon>Eubrachyura</taxon>
        <taxon>Portunoidea</taxon>
        <taxon>Portunidae</taxon>
        <taxon>Portuninae</taxon>
        <taxon>Portunus</taxon>
    </lineage>
</organism>
<keyword evidence="2" id="KW-1185">Reference proteome</keyword>
<comment type="caution">
    <text evidence="1">The sequence shown here is derived from an EMBL/GenBank/DDBJ whole genome shotgun (WGS) entry which is preliminary data.</text>
</comment>
<sequence>MTHHTDPHSWRVTTRYTLAFVDVVGEDSTNNNINKRSGDVIWAMAAALILTPRDRGQQHADSNQSASSVGVTTSRYQRSRYKYWDYSWSFPMKSFITIQKAITNSTIRQIQWQLKRRLRMAELD</sequence>
<dbReference type="Proteomes" id="UP000324222">
    <property type="component" value="Unassembled WGS sequence"/>
</dbReference>
<dbReference type="EMBL" id="VSRR010014536">
    <property type="protein sequence ID" value="MPC57143.1"/>
    <property type="molecule type" value="Genomic_DNA"/>
</dbReference>
<name>A0A5B7GI78_PORTR</name>
<gene>
    <name evidence="1" type="ORF">E2C01_051117</name>
</gene>
<reference evidence="1 2" key="1">
    <citation type="submission" date="2019-05" db="EMBL/GenBank/DDBJ databases">
        <title>Another draft genome of Portunus trituberculatus and its Hox gene families provides insights of decapod evolution.</title>
        <authorList>
            <person name="Jeong J.-H."/>
            <person name="Song I."/>
            <person name="Kim S."/>
            <person name="Choi T."/>
            <person name="Kim D."/>
            <person name="Ryu S."/>
            <person name="Kim W."/>
        </authorList>
    </citation>
    <scope>NUCLEOTIDE SEQUENCE [LARGE SCALE GENOMIC DNA]</scope>
    <source>
        <tissue evidence="1">Muscle</tissue>
    </source>
</reference>
<evidence type="ECO:0000313" key="1">
    <source>
        <dbReference type="EMBL" id="MPC57143.1"/>
    </source>
</evidence>
<protein>
    <submittedName>
        <fullName evidence="1">Uncharacterized protein</fullName>
    </submittedName>
</protein>
<evidence type="ECO:0000313" key="2">
    <source>
        <dbReference type="Proteomes" id="UP000324222"/>
    </source>
</evidence>
<proteinExistence type="predicted"/>